<reference evidence="2 3" key="1">
    <citation type="submission" date="2014-06" db="EMBL/GenBank/DDBJ databases">
        <authorList>
            <consortium name="DOE Joint Genome Institute"/>
            <person name="Kuo A."/>
            <person name="Kohler A."/>
            <person name="Nagy L.G."/>
            <person name="Floudas D."/>
            <person name="Copeland A."/>
            <person name="Barry K.W."/>
            <person name="Cichocki N."/>
            <person name="Veneault-Fourrey C."/>
            <person name="LaButti K."/>
            <person name="Lindquist E.A."/>
            <person name="Lipzen A."/>
            <person name="Lundell T."/>
            <person name="Morin E."/>
            <person name="Murat C."/>
            <person name="Sun H."/>
            <person name="Tunlid A."/>
            <person name="Henrissat B."/>
            <person name="Grigoriev I.V."/>
            <person name="Hibbett D.S."/>
            <person name="Martin F."/>
            <person name="Nordberg H.P."/>
            <person name="Cantor M.N."/>
            <person name="Hua S.X."/>
        </authorList>
    </citation>
    <scope>NUCLEOTIDE SEQUENCE [LARGE SCALE GENOMIC DNA]</scope>
    <source>
        <strain evidence="2 3">ATCC 200175</strain>
    </source>
</reference>
<dbReference type="EMBL" id="KN820944">
    <property type="protein sequence ID" value="KIJ05490.1"/>
    <property type="molecule type" value="Genomic_DNA"/>
</dbReference>
<dbReference type="HOGENOM" id="CLU_009600_14_1_1"/>
<sequence>MGRHWLTGQHPYDIEIGRLVAFPNLVHNGVPLHGIPLQIKDNIATSHEEGMNTTAGSHALLGSEVASDAPVAAKLRKAGAIFIGKTNMSEEPFGSSSGSGVAMAVGLAAGSLDSETDGSIISPSSRNNIVGIKPTVGLASRTRGEIPSLEQAEEFMAGVHTDASLSAVIPISSTQDTVGPMCRSVADAALLLFFIAGKDESDEATKSQPEIPDYMKALDKDALKGKRLGVPRKLIKEPNLVEEEFNKALDILRSLGAEIVDPADFRNAEELKASEYERLVLTVELKVGVNEYISELHKRPSNIDNLTDVIKFNNENKDKELPEPYHTDQSQFYKSEDSKEDEQYYEAVKKDYELRRTKGIDATLKEFELDAIVLPSNYSYATKAAAIAGYPLVSVPLGFHAGTVEPTPNPPTPLHNEAPDLPFGLCFMGTAYSEYQLISLAYAFEQATQVRLKGRKAFAEAIPKTQLKDVMST</sequence>
<accession>A0A0C9STI2</accession>
<reference evidence="3" key="2">
    <citation type="submission" date="2015-01" db="EMBL/GenBank/DDBJ databases">
        <title>Evolutionary Origins and Diversification of the Mycorrhizal Mutualists.</title>
        <authorList>
            <consortium name="DOE Joint Genome Institute"/>
            <consortium name="Mycorrhizal Genomics Consortium"/>
            <person name="Kohler A."/>
            <person name="Kuo A."/>
            <person name="Nagy L.G."/>
            <person name="Floudas D."/>
            <person name="Copeland A."/>
            <person name="Barry K.W."/>
            <person name="Cichocki N."/>
            <person name="Veneault-Fourrey C."/>
            <person name="LaButti K."/>
            <person name="Lindquist E.A."/>
            <person name="Lipzen A."/>
            <person name="Lundell T."/>
            <person name="Morin E."/>
            <person name="Murat C."/>
            <person name="Riley R."/>
            <person name="Ohm R."/>
            <person name="Sun H."/>
            <person name="Tunlid A."/>
            <person name="Henrissat B."/>
            <person name="Grigoriev I.V."/>
            <person name="Hibbett D.S."/>
            <person name="Martin F."/>
        </authorList>
    </citation>
    <scope>NUCLEOTIDE SEQUENCE [LARGE SCALE GENOMIC DNA]</scope>
    <source>
        <strain evidence="3">ATCC 200175</strain>
    </source>
</reference>
<dbReference type="InterPro" id="IPR023631">
    <property type="entry name" value="Amidase_dom"/>
</dbReference>
<evidence type="ECO:0000313" key="2">
    <source>
        <dbReference type="EMBL" id="KIJ05490.1"/>
    </source>
</evidence>
<dbReference type="PANTHER" id="PTHR42678">
    <property type="entry name" value="AMIDASE"/>
    <property type="match status" value="1"/>
</dbReference>
<keyword evidence="3" id="KW-1185">Reference proteome</keyword>
<evidence type="ECO:0000313" key="3">
    <source>
        <dbReference type="Proteomes" id="UP000053647"/>
    </source>
</evidence>
<dbReference type="Proteomes" id="UP000053647">
    <property type="component" value="Unassembled WGS sequence"/>
</dbReference>
<feature type="domain" description="Amidase" evidence="1">
    <location>
        <begin position="94"/>
        <end position="437"/>
    </location>
</feature>
<feature type="domain" description="Amidase" evidence="1">
    <location>
        <begin position="29"/>
        <end position="90"/>
    </location>
</feature>
<dbReference type="AlphaFoldDB" id="A0A0C9STI2"/>
<name>A0A0C9STI2_PAXIN</name>
<dbReference type="Gene3D" id="3.90.1300.10">
    <property type="entry name" value="Amidase signature (AS) domain"/>
    <property type="match status" value="1"/>
</dbReference>
<gene>
    <name evidence="2" type="ORF">PAXINDRAFT_21265</name>
</gene>
<evidence type="ECO:0000259" key="1">
    <source>
        <dbReference type="Pfam" id="PF01425"/>
    </source>
</evidence>
<proteinExistence type="predicted"/>
<dbReference type="SUPFAM" id="SSF75304">
    <property type="entry name" value="Amidase signature (AS) enzymes"/>
    <property type="match status" value="1"/>
</dbReference>
<dbReference type="PANTHER" id="PTHR42678:SF34">
    <property type="entry name" value="OS04G0183300 PROTEIN"/>
    <property type="match status" value="1"/>
</dbReference>
<dbReference type="OrthoDB" id="566138at2759"/>
<dbReference type="Pfam" id="PF01425">
    <property type="entry name" value="Amidase"/>
    <property type="match status" value="2"/>
</dbReference>
<organism evidence="2 3">
    <name type="scientific">Paxillus involutus ATCC 200175</name>
    <dbReference type="NCBI Taxonomy" id="664439"/>
    <lineage>
        <taxon>Eukaryota</taxon>
        <taxon>Fungi</taxon>
        <taxon>Dikarya</taxon>
        <taxon>Basidiomycota</taxon>
        <taxon>Agaricomycotina</taxon>
        <taxon>Agaricomycetes</taxon>
        <taxon>Agaricomycetidae</taxon>
        <taxon>Boletales</taxon>
        <taxon>Paxilineae</taxon>
        <taxon>Paxillaceae</taxon>
        <taxon>Paxillus</taxon>
    </lineage>
</organism>
<protein>
    <recommendedName>
        <fullName evidence="1">Amidase domain-containing protein</fullName>
    </recommendedName>
</protein>
<dbReference type="InterPro" id="IPR036928">
    <property type="entry name" value="AS_sf"/>
</dbReference>